<dbReference type="GO" id="GO:0003676">
    <property type="term" value="F:nucleic acid binding"/>
    <property type="evidence" value="ECO:0007669"/>
    <property type="project" value="InterPro"/>
</dbReference>
<protein>
    <recommendedName>
        <fullName evidence="3">CCHC-type domain-containing protein</fullName>
    </recommendedName>
</protein>
<organism evidence="4 5">
    <name type="scientific">Aspergillus calidoustus</name>
    <dbReference type="NCBI Taxonomy" id="454130"/>
    <lineage>
        <taxon>Eukaryota</taxon>
        <taxon>Fungi</taxon>
        <taxon>Dikarya</taxon>
        <taxon>Ascomycota</taxon>
        <taxon>Pezizomycotina</taxon>
        <taxon>Eurotiomycetes</taxon>
        <taxon>Eurotiomycetidae</taxon>
        <taxon>Eurotiales</taxon>
        <taxon>Aspergillaceae</taxon>
        <taxon>Aspergillus</taxon>
        <taxon>Aspergillus subgen. Nidulantes</taxon>
    </lineage>
</organism>
<dbReference type="PROSITE" id="PS50158">
    <property type="entry name" value="ZF_CCHC"/>
    <property type="match status" value="1"/>
</dbReference>
<keyword evidence="1" id="KW-0862">Zinc</keyword>
<feature type="domain" description="CCHC-type" evidence="3">
    <location>
        <begin position="218"/>
        <end position="233"/>
    </location>
</feature>
<evidence type="ECO:0000256" key="1">
    <source>
        <dbReference type="PROSITE-ProRule" id="PRU00047"/>
    </source>
</evidence>
<sequence>MQRKLKINHDRYPSQDEKIAYALTRLEGKAQEHALARSISDAKNPYLTVNDMYSHMKTVFADPNKKREARRKLKDLDLKSHVHLREHITDFSILVQDGQYDEDEYKELLNDSLSKRLRSAVMVYFNDDNVSYNQFVDYCYKVADNLSAQDAKQSRRDATNKGNNSGRASGNDNKNNQGSAGASSRTGSNTGSSTSGTSSPIPRVSEKERLRRRQDGLCYYCGEAGHVSMSCPNRKPKPAHVKICERPKENENEGKDSQEQAENGNA</sequence>
<gene>
    <name evidence="4" type="ORF">ASPCAL14350</name>
</gene>
<reference evidence="5" key="1">
    <citation type="journal article" date="2016" name="Genome Announc.">
        <title>Draft genome sequences of fungus Aspergillus calidoustus.</title>
        <authorList>
            <person name="Horn F."/>
            <person name="Linde J."/>
            <person name="Mattern D.J."/>
            <person name="Walther G."/>
            <person name="Guthke R."/>
            <person name="Scherlach K."/>
            <person name="Martin K."/>
            <person name="Brakhage A.A."/>
            <person name="Petzke L."/>
            <person name="Valiante V."/>
        </authorList>
    </citation>
    <scope>NUCLEOTIDE SEQUENCE [LARGE SCALE GENOMIC DNA]</scope>
    <source>
        <strain evidence="5">SF006504</strain>
    </source>
</reference>
<dbReference type="SUPFAM" id="SSF57756">
    <property type="entry name" value="Retrovirus zinc finger-like domains"/>
    <property type="match status" value="1"/>
</dbReference>
<dbReference type="Proteomes" id="UP000054771">
    <property type="component" value="Unassembled WGS sequence"/>
</dbReference>
<dbReference type="GO" id="GO:0008270">
    <property type="term" value="F:zinc ion binding"/>
    <property type="evidence" value="ECO:0007669"/>
    <property type="project" value="UniProtKB-KW"/>
</dbReference>
<proteinExistence type="predicted"/>
<feature type="compositionally biased region" description="Basic and acidic residues" evidence="2">
    <location>
        <begin position="242"/>
        <end position="258"/>
    </location>
</feature>
<evidence type="ECO:0000313" key="5">
    <source>
        <dbReference type="Proteomes" id="UP000054771"/>
    </source>
</evidence>
<evidence type="ECO:0000256" key="2">
    <source>
        <dbReference type="SAM" id="MobiDB-lite"/>
    </source>
</evidence>
<feature type="compositionally biased region" description="Polar residues" evidence="2">
    <location>
        <begin position="160"/>
        <end position="177"/>
    </location>
</feature>
<dbReference type="STRING" id="454130.A0A0U5GMQ5"/>
<feature type="compositionally biased region" description="Low complexity" evidence="2">
    <location>
        <begin position="178"/>
        <end position="199"/>
    </location>
</feature>
<evidence type="ECO:0000259" key="3">
    <source>
        <dbReference type="PROSITE" id="PS50158"/>
    </source>
</evidence>
<dbReference type="EMBL" id="CDMC01000024">
    <property type="protein sequence ID" value="CEL11247.1"/>
    <property type="molecule type" value="Genomic_DNA"/>
</dbReference>
<name>A0A0U5GMQ5_ASPCI</name>
<accession>A0A0U5GMQ5</accession>
<feature type="region of interest" description="Disordered" evidence="2">
    <location>
        <begin position="150"/>
        <end position="209"/>
    </location>
</feature>
<keyword evidence="1" id="KW-0863">Zinc-finger</keyword>
<evidence type="ECO:0000313" key="4">
    <source>
        <dbReference type="EMBL" id="CEL11247.1"/>
    </source>
</evidence>
<dbReference type="InterPro" id="IPR036875">
    <property type="entry name" value="Znf_CCHC_sf"/>
</dbReference>
<dbReference type="SMART" id="SM00343">
    <property type="entry name" value="ZnF_C2HC"/>
    <property type="match status" value="1"/>
</dbReference>
<keyword evidence="5" id="KW-1185">Reference proteome</keyword>
<feature type="region of interest" description="Disordered" evidence="2">
    <location>
        <begin position="229"/>
        <end position="266"/>
    </location>
</feature>
<keyword evidence="1" id="KW-0479">Metal-binding</keyword>
<dbReference type="InterPro" id="IPR001878">
    <property type="entry name" value="Znf_CCHC"/>
</dbReference>
<dbReference type="OrthoDB" id="4502494at2759"/>
<dbReference type="AlphaFoldDB" id="A0A0U5GMQ5"/>
<dbReference type="Gene3D" id="4.10.60.10">
    <property type="entry name" value="Zinc finger, CCHC-type"/>
    <property type="match status" value="1"/>
</dbReference>
<dbReference type="OMA" id="TENCKCD"/>